<feature type="region of interest" description="Disordered" evidence="1">
    <location>
        <begin position="138"/>
        <end position="256"/>
    </location>
</feature>
<evidence type="ECO:0000259" key="3">
    <source>
        <dbReference type="Pfam" id="PF13464"/>
    </source>
</evidence>
<name>A0A194AH90_9BACT</name>
<dbReference type="InterPro" id="IPR010982">
    <property type="entry name" value="Lambda_DNA-bd_dom_sf"/>
</dbReference>
<feature type="compositionally biased region" description="Basic and acidic residues" evidence="1">
    <location>
        <begin position="208"/>
        <end position="223"/>
    </location>
</feature>
<dbReference type="GO" id="GO:0003677">
    <property type="term" value="F:DNA binding"/>
    <property type="evidence" value="ECO:0007669"/>
    <property type="project" value="InterPro"/>
</dbReference>
<proteinExistence type="predicted"/>
<dbReference type="InterPro" id="IPR001387">
    <property type="entry name" value="Cro/C1-type_HTH"/>
</dbReference>
<evidence type="ECO:0000313" key="5">
    <source>
        <dbReference type="Proteomes" id="UP000095200"/>
    </source>
</evidence>
<comment type="caution">
    <text evidence="4">The sequence shown here is derived from an EMBL/GenBank/DDBJ whole genome shotgun (WGS) entry which is preliminary data.</text>
</comment>
<feature type="transmembrane region" description="Helical" evidence="2">
    <location>
        <begin position="104"/>
        <end position="125"/>
    </location>
</feature>
<evidence type="ECO:0000313" key="4">
    <source>
        <dbReference type="EMBL" id="GAU09447.1"/>
    </source>
</evidence>
<gene>
    <name evidence="4" type="ORF">DPF_2173</name>
</gene>
<keyword evidence="2" id="KW-0812">Transmembrane</keyword>
<dbReference type="CDD" id="cd00093">
    <property type="entry name" value="HTH_XRE"/>
    <property type="match status" value="1"/>
</dbReference>
<dbReference type="Proteomes" id="UP000095200">
    <property type="component" value="Unassembled WGS sequence"/>
</dbReference>
<dbReference type="SUPFAM" id="SSF47413">
    <property type="entry name" value="lambda repressor-like DNA-binding domains"/>
    <property type="match status" value="1"/>
</dbReference>
<dbReference type="EMBL" id="BDFE01000017">
    <property type="protein sequence ID" value="GAU09447.1"/>
    <property type="molecule type" value="Genomic_DNA"/>
</dbReference>
<sequence length="343" mass="36677">MQELGEMFRSARENAGLSLDQVNEKTKISLYVLESLERGEGARLPHPVYTKGFIRSYAKLLGLDTDMVVQEYLAAVGPLDDLEIETGHPELNVRRRRGGKGGNVWLFILAMAVLAAAAWMVVSYVSREIEPVSPVVMEDNNTASVDPEVDTQDDGLPIGETTEQETSSSEQALAATGAAAEAPQGTLVSGQDDSREPEEQPAGVPDASRTDETTSEGLNKDAVDQTGAQATTNTSPIIADLESGSAADTKASDVAPNAPREHMLRIEATHDCWIRVVADADTAPNKTVRLLKPGQVVYVSFDQNVDLRLGNAGGVRLFVDDTPYAFEAVLGGVKTLEITAPAN</sequence>
<feature type="compositionally biased region" description="Low complexity" evidence="1">
    <location>
        <begin position="160"/>
        <end position="186"/>
    </location>
</feature>
<reference evidence="5" key="1">
    <citation type="submission" date="2016-06" db="EMBL/GenBank/DDBJ databases">
        <title>Draft genome sequence of Desulfoplanes formicivorans strain Pf12B.</title>
        <authorList>
            <person name="Watanabe M."/>
            <person name="Kojima H."/>
            <person name="Fukui M."/>
        </authorList>
    </citation>
    <scope>NUCLEOTIDE SEQUENCE [LARGE SCALE GENOMIC DNA]</scope>
    <source>
        <strain evidence="5">Pf12B</strain>
    </source>
</reference>
<organism evidence="4 5">
    <name type="scientific">Desulfoplanes formicivorans</name>
    <dbReference type="NCBI Taxonomy" id="1592317"/>
    <lineage>
        <taxon>Bacteria</taxon>
        <taxon>Pseudomonadati</taxon>
        <taxon>Thermodesulfobacteriota</taxon>
        <taxon>Desulfovibrionia</taxon>
        <taxon>Desulfovibrionales</taxon>
        <taxon>Desulfoplanaceae</taxon>
        <taxon>Desulfoplanes</taxon>
    </lineage>
</organism>
<protein>
    <recommendedName>
        <fullName evidence="3">Cytoskeleton protein RodZ-like C-terminal domain-containing protein</fullName>
    </recommendedName>
</protein>
<accession>A0A194AH90</accession>
<dbReference type="STRING" id="1592317.DPF_2173"/>
<feature type="domain" description="Cytoskeleton protein RodZ-like C-terminal" evidence="3">
    <location>
        <begin position="265"/>
        <end position="335"/>
    </location>
</feature>
<dbReference type="Pfam" id="PF13413">
    <property type="entry name" value="HTH_25"/>
    <property type="match status" value="1"/>
</dbReference>
<feature type="compositionally biased region" description="Polar residues" evidence="1">
    <location>
        <begin position="226"/>
        <end position="236"/>
    </location>
</feature>
<evidence type="ECO:0000256" key="1">
    <source>
        <dbReference type="SAM" id="MobiDB-lite"/>
    </source>
</evidence>
<dbReference type="InterPro" id="IPR050400">
    <property type="entry name" value="Bact_Cytoskel_RodZ"/>
</dbReference>
<dbReference type="InterPro" id="IPR025194">
    <property type="entry name" value="RodZ-like_C"/>
</dbReference>
<keyword evidence="2" id="KW-0472">Membrane</keyword>
<evidence type="ECO:0000256" key="2">
    <source>
        <dbReference type="SAM" id="Phobius"/>
    </source>
</evidence>
<dbReference type="AlphaFoldDB" id="A0A194AH90"/>
<dbReference type="PANTHER" id="PTHR34475">
    <property type="match status" value="1"/>
</dbReference>
<dbReference type="Gene3D" id="1.10.260.40">
    <property type="entry name" value="lambda repressor-like DNA-binding domains"/>
    <property type="match status" value="1"/>
</dbReference>
<keyword evidence="2" id="KW-1133">Transmembrane helix</keyword>
<keyword evidence="5" id="KW-1185">Reference proteome</keyword>
<dbReference type="Pfam" id="PF13464">
    <property type="entry name" value="RodZ_C"/>
    <property type="match status" value="1"/>
</dbReference>
<dbReference type="PANTHER" id="PTHR34475:SF1">
    <property type="entry name" value="CYTOSKELETON PROTEIN RODZ"/>
    <property type="match status" value="1"/>
</dbReference>